<keyword evidence="15" id="KW-1185">Reference proteome</keyword>
<keyword evidence="6" id="KW-0378">Hydrolase</keyword>
<keyword evidence="7" id="KW-0862">Zinc</keyword>
<reference evidence="14 15" key="1">
    <citation type="submission" date="2024-02" db="EMBL/GenBank/DDBJ databases">
        <title>Expansion and revision of Xanthobacter and proposal of Roseixanthobacter gen. nov.</title>
        <authorList>
            <person name="Soltysiak M.P.M."/>
            <person name="Jalihal A."/>
            <person name="Ory A."/>
            <person name="Chrisophersen C."/>
            <person name="Lee A.D."/>
            <person name="Boulton J."/>
            <person name="Springer M."/>
        </authorList>
    </citation>
    <scope>NUCLEOTIDE SEQUENCE [LARGE SCALE GENOMIC DNA]</scope>
    <source>
        <strain evidence="14 15">CB5</strain>
    </source>
</reference>
<dbReference type="PANTHER" id="PTHR37425">
    <property type="match status" value="1"/>
</dbReference>
<keyword evidence="5" id="KW-0732">Signal</keyword>
<evidence type="ECO:0000256" key="5">
    <source>
        <dbReference type="ARBA" id="ARBA00022729"/>
    </source>
</evidence>
<keyword evidence="4" id="KW-0479">Metal-binding</keyword>
<evidence type="ECO:0000256" key="3">
    <source>
        <dbReference type="ARBA" id="ARBA00022670"/>
    </source>
</evidence>
<name>A0ABW6ZLZ1_9HYPH</name>
<proteinExistence type="inferred from homology"/>
<dbReference type="InterPro" id="IPR010275">
    <property type="entry name" value="MepK"/>
</dbReference>
<comment type="caution">
    <text evidence="14">The sequence shown here is derived from an EMBL/GenBank/DDBJ whole genome shotgun (WGS) entry which is preliminary data.</text>
</comment>
<evidence type="ECO:0000256" key="8">
    <source>
        <dbReference type="ARBA" id="ARBA00023049"/>
    </source>
</evidence>
<dbReference type="EMBL" id="JBAFUR010000005">
    <property type="protein sequence ID" value="MFG1254282.1"/>
    <property type="molecule type" value="Genomic_DNA"/>
</dbReference>
<feature type="region of interest" description="Disordered" evidence="12">
    <location>
        <begin position="269"/>
        <end position="313"/>
    </location>
</feature>
<evidence type="ECO:0000256" key="13">
    <source>
        <dbReference type="SAM" id="Phobius"/>
    </source>
</evidence>
<sequence length="511" mass="54415">MAIRTTPETVRHTRRPSGQRGRSAFQAILPALAMAGSLILAGTTSLQNAVANGDTRTITLHHTHSGESGSFTFKKDGRYDQAVLAQLNHFLRDWRNQKSTQMDPQLFDIVWEVYREVDASAPIQIVSSYRSPETNSMLRARSSGVAKFSQHMLGKAMDFYIPGVNLTDLRVAGLRLQRGGVGFYPTSGSPFVHMDTGNVRHWPRMTHDQLARVFPDGKTVHVPTDGRPLAKYDVALAEIQARGSKPGVGVASAGKGKNFFASLFGKKDADDDEGGEAPTAASSTVASAEDTASRETPASAPARAVRTASATMPIPPTRPAEIVAGAMVSAQATRNGFLAPLPLPRPAEADRNTRTASLTSTPVPLPSVITRGTEGETGPVLGYAAAGSMMDQRMPLTGGFMAGAHGHPAAVATAPVTATSAPASARPRTKLSEIAFGRLFLSPSLSNELYLRVPEMRQLATFMAPPREVVATAFSRDGSFGLKASFAGTAVADLPTYVFRAPQVAYNSQRM</sequence>
<dbReference type="InterPro" id="IPR009045">
    <property type="entry name" value="Zn_M74/Hedgehog-like"/>
</dbReference>
<evidence type="ECO:0000313" key="15">
    <source>
        <dbReference type="Proteomes" id="UP001604043"/>
    </source>
</evidence>
<keyword evidence="13" id="KW-1133">Transmembrane helix</keyword>
<dbReference type="Pfam" id="PF05951">
    <property type="entry name" value="Peptidase_M15_2"/>
    <property type="match status" value="1"/>
</dbReference>
<feature type="transmembrane region" description="Helical" evidence="13">
    <location>
        <begin position="24"/>
        <end position="42"/>
    </location>
</feature>
<dbReference type="SUPFAM" id="SSF55166">
    <property type="entry name" value="Hedgehog/DD-peptidase"/>
    <property type="match status" value="1"/>
</dbReference>
<dbReference type="PANTHER" id="PTHR37425:SF1">
    <property type="entry name" value="OUTER MEMBRANE PROTEIN"/>
    <property type="match status" value="1"/>
</dbReference>
<comment type="pathway">
    <text evidence="2">Cell wall biogenesis; cell wall polysaccharide biosynthesis.</text>
</comment>
<dbReference type="Gene3D" id="3.30.1380.10">
    <property type="match status" value="1"/>
</dbReference>
<evidence type="ECO:0000256" key="12">
    <source>
        <dbReference type="SAM" id="MobiDB-lite"/>
    </source>
</evidence>
<feature type="compositionally biased region" description="Low complexity" evidence="12">
    <location>
        <begin position="276"/>
        <end position="290"/>
    </location>
</feature>
<evidence type="ECO:0000256" key="2">
    <source>
        <dbReference type="ARBA" id="ARBA00004776"/>
    </source>
</evidence>
<keyword evidence="13" id="KW-0472">Membrane</keyword>
<dbReference type="CDD" id="cd14844">
    <property type="entry name" value="Zn-DD-carboxypeptidase_like"/>
    <property type="match status" value="1"/>
</dbReference>
<comment type="cofactor">
    <cofactor evidence="1">
        <name>Zn(2+)</name>
        <dbReference type="ChEBI" id="CHEBI:29105"/>
    </cofactor>
</comment>
<gene>
    <name evidence="14" type="ORF">V5F30_18870</name>
</gene>
<accession>A0ABW6ZLZ1</accession>
<keyword evidence="13" id="KW-0812">Transmembrane</keyword>
<evidence type="ECO:0000256" key="10">
    <source>
        <dbReference type="ARBA" id="ARBA00093448"/>
    </source>
</evidence>
<evidence type="ECO:0000256" key="7">
    <source>
        <dbReference type="ARBA" id="ARBA00022833"/>
    </source>
</evidence>
<keyword evidence="3" id="KW-0645">Protease</keyword>
<dbReference type="RefSeq" id="WP_394009893.1">
    <property type="nucleotide sequence ID" value="NZ_JBAFUR010000005.1"/>
</dbReference>
<evidence type="ECO:0000256" key="4">
    <source>
        <dbReference type="ARBA" id="ARBA00022723"/>
    </source>
</evidence>
<evidence type="ECO:0000256" key="11">
    <source>
        <dbReference type="ARBA" id="ARBA00093666"/>
    </source>
</evidence>
<keyword evidence="8" id="KW-0482">Metalloprotease</keyword>
<evidence type="ECO:0000313" key="14">
    <source>
        <dbReference type="EMBL" id="MFG1254282.1"/>
    </source>
</evidence>
<comment type="similarity">
    <text evidence="10">Belongs to the peptidase M15 family.</text>
</comment>
<evidence type="ECO:0000256" key="9">
    <source>
        <dbReference type="ARBA" id="ARBA00023316"/>
    </source>
</evidence>
<organism evidence="14 15">
    <name type="scientific">Xanthobacter aminoxidans</name>
    <dbReference type="NCBI Taxonomy" id="186280"/>
    <lineage>
        <taxon>Bacteria</taxon>
        <taxon>Pseudomonadati</taxon>
        <taxon>Pseudomonadota</taxon>
        <taxon>Alphaproteobacteria</taxon>
        <taxon>Hyphomicrobiales</taxon>
        <taxon>Xanthobacteraceae</taxon>
        <taxon>Xanthobacter</taxon>
    </lineage>
</organism>
<feature type="region of interest" description="Disordered" evidence="12">
    <location>
        <begin position="1"/>
        <end position="21"/>
    </location>
</feature>
<protein>
    <recommendedName>
        <fullName evidence="11">Murein endopeptidase K</fullName>
    </recommendedName>
</protein>
<evidence type="ECO:0000256" key="1">
    <source>
        <dbReference type="ARBA" id="ARBA00001947"/>
    </source>
</evidence>
<dbReference type="Proteomes" id="UP001604043">
    <property type="component" value="Unassembled WGS sequence"/>
</dbReference>
<keyword evidence="9" id="KW-0961">Cell wall biogenesis/degradation</keyword>
<evidence type="ECO:0000256" key="6">
    <source>
        <dbReference type="ARBA" id="ARBA00022801"/>
    </source>
</evidence>